<evidence type="ECO:0000313" key="11">
    <source>
        <dbReference type="Proteomes" id="UP000051931"/>
    </source>
</evidence>
<evidence type="ECO:0000256" key="2">
    <source>
        <dbReference type="ARBA" id="ARBA00022516"/>
    </source>
</evidence>
<sequence length="244" mass="28955">MEYQEKYQIQYADCDETGTIKLQNLVDAFMHVSNRQLEHTKASSKAMNSANLGWVVTQYQMDIQRLPQVGEVVTLVTKPTGYNRFFEYRDFYLRFNGQELVKIQSQWVILDLEKRKIVPPDSELMASFESPLLAHNPRLPRIKVRDSYDKKRSYHVRYDDLDLNHHMTNSHYFSWMLDMLEREYLNQHELTKVDIKFSHEVLYGQDVRSECELDGDTSYHLISQNGQSSAIAEFGWRKRQDEEQ</sequence>
<keyword evidence="5" id="KW-0809">Transit peptide</keyword>
<dbReference type="AlphaFoldDB" id="A0A0R1S383"/>
<dbReference type="SUPFAM" id="SSF54637">
    <property type="entry name" value="Thioesterase/thiol ester dehydrase-isomerase"/>
    <property type="match status" value="2"/>
</dbReference>
<dbReference type="InterPro" id="IPR029069">
    <property type="entry name" value="HotDog_dom_sf"/>
</dbReference>
<comment type="caution">
    <text evidence="10">The sequence shown here is derived from an EMBL/GenBank/DDBJ whole genome shotgun (WGS) entry which is preliminary data.</text>
</comment>
<dbReference type="eggNOG" id="COG3884">
    <property type="taxonomic scope" value="Bacteria"/>
</dbReference>
<evidence type="ECO:0000259" key="9">
    <source>
        <dbReference type="Pfam" id="PF20791"/>
    </source>
</evidence>
<proteinExistence type="inferred from homology"/>
<reference evidence="10 11" key="1">
    <citation type="journal article" date="2015" name="Genome Announc.">
        <title>Expanding the biotechnology potential of lactobacilli through comparative genomics of 213 strains and associated genera.</title>
        <authorList>
            <person name="Sun Z."/>
            <person name="Harris H.M."/>
            <person name="McCann A."/>
            <person name="Guo C."/>
            <person name="Argimon S."/>
            <person name="Zhang W."/>
            <person name="Yang X."/>
            <person name="Jeffery I.B."/>
            <person name="Cooney J.C."/>
            <person name="Kagawa T.F."/>
            <person name="Liu W."/>
            <person name="Song Y."/>
            <person name="Salvetti E."/>
            <person name="Wrobel A."/>
            <person name="Rasinkangas P."/>
            <person name="Parkhill J."/>
            <person name="Rea M.C."/>
            <person name="O'Sullivan O."/>
            <person name="Ritari J."/>
            <person name="Douillard F.P."/>
            <person name="Paul Ross R."/>
            <person name="Yang R."/>
            <person name="Briner A.E."/>
            <person name="Felis G.E."/>
            <person name="de Vos W.M."/>
            <person name="Barrangou R."/>
            <person name="Klaenhammer T.R."/>
            <person name="Caufield P.W."/>
            <person name="Cui Y."/>
            <person name="Zhang H."/>
            <person name="O'Toole P.W."/>
        </authorList>
    </citation>
    <scope>NUCLEOTIDE SEQUENCE [LARGE SCALE GENOMIC DNA]</scope>
    <source>
        <strain evidence="10 11">DSM 15354</strain>
    </source>
</reference>
<dbReference type="PANTHER" id="PTHR31727:SF6">
    <property type="entry name" value="OLEOYL-ACYL CARRIER PROTEIN THIOESTERASE 1, CHLOROPLASTIC"/>
    <property type="match status" value="1"/>
</dbReference>
<dbReference type="InterPro" id="IPR002864">
    <property type="entry name" value="Acyl-ACP_thioesterase_NHD"/>
</dbReference>
<dbReference type="PATRIC" id="fig|1122152.4.peg.1066"/>
<organism evidence="10 11">
    <name type="scientific">Lactobacillus psittaci DSM 15354</name>
    <dbReference type="NCBI Taxonomy" id="1122152"/>
    <lineage>
        <taxon>Bacteria</taxon>
        <taxon>Bacillati</taxon>
        <taxon>Bacillota</taxon>
        <taxon>Bacilli</taxon>
        <taxon>Lactobacillales</taxon>
        <taxon>Lactobacillaceae</taxon>
        <taxon>Lactobacillus</taxon>
    </lineage>
</organism>
<keyword evidence="7" id="KW-0275">Fatty acid biosynthesis</keyword>
<keyword evidence="3" id="KW-0378">Hydrolase</keyword>
<evidence type="ECO:0000256" key="6">
    <source>
        <dbReference type="ARBA" id="ARBA00023098"/>
    </source>
</evidence>
<keyword evidence="2" id="KW-0444">Lipid biosynthesis</keyword>
<dbReference type="PANTHER" id="PTHR31727">
    <property type="entry name" value="OLEOYL-ACYL CARRIER PROTEIN THIOESTERASE 1, CHLOROPLASTIC"/>
    <property type="match status" value="1"/>
</dbReference>
<dbReference type="Pfam" id="PF20791">
    <property type="entry name" value="Acyl-ACP_TE_C"/>
    <property type="match status" value="1"/>
</dbReference>
<evidence type="ECO:0000256" key="1">
    <source>
        <dbReference type="ARBA" id="ARBA00006500"/>
    </source>
</evidence>
<dbReference type="STRING" id="1122152.GCA_000425905_00818"/>
<name>A0A0R1S383_9LACO</name>
<dbReference type="EMBL" id="AZFB01000005">
    <property type="protein sequence ID" value="KRL63097.1"/>
    <property type="molecule type" value="Genomic_DNA"/>
</dbReference>
<dbReference type="CDD" id="cd00586">
    <property type="entry name" value="4HBT"/>
    <property type="match status" value="1"/>
</dbReference>
<dbReference type="Pfam" id="PF01643">
    <property type="entry name" value="Acyl-ACP_TE"/>
    <property type="match status" value="1"/>
</dbReference>
<evidence type="ECO:0000256" key="4">
    <source>
        <dbReference type="ARBA" id="ARBA00022832"/>
    </source>
</evidence>
<dbReference type="InterPro" id="IPR045023">
    <property type="entry name" value="FATA/B"/>
</dbReference>
<keyword evidence="11" id="KW-1185">Reference proteome</keyword>
<gene>
    <name evidence="10" type="ORF">FC23_GL001036</name>
</gene>
<keyword evidence="4" id="KW-0276">Fatty acid metabolism</keyword>
<evidence type="ECO:0000259" key="8">
    <source>
        <dbReference type="Pfam" id="PF01643"/>
    </source>
</evidence>
<dbReference type="GO" id="GO:0016297">
    <property type="term" value="F:fatty acyl-[ACP] hydrolase activity"/>
    <property type="evidence" value="ECO:0007669"/>
    <property type="project" value="InterPro"/>
</dbReference>
<dbReference type="Proteomes" id="UP000051931">
    <property type="component" value="Unassembled WGS sequence"/>
</dbReference>
<evidence type="ECO:0000256" key="5">
    <source>
        <dbReference type="ARBA" id="ARBA00022946"/>
    </source>
</evidence>
<keyword evidence="6" id="KW-0443">Lipid metabolism</keyword>
<dbReference type="GO" id="GO:0000036">
    <property type="term" value="F:acyl carrier activity"/>
    <property type="evidence" value="ECO:0007669"/>
    <property type="project" value="TreeGrafter"/>
</dbReference>
<dbReference type="Gene3D" id="3.10.129.10">
    <property type="entry name" value="Hotdog Thioesterase"/>
    <property type="match status" value="1"/>
</dbReference>
<comment type="similarity">
    <text evidence="1">Belongs to the acyl-ACP thioesterase family.</text>
</comment>
<protein>
    <submittedName>
        <fullName evidence="10">Acyl-ACP thioesterase</fullName>
    </submittedName>
</protein>
<dbReference type="InterPro" id="IPR049427">
    <property type="entry name" value="Acyl-ACP_TE_C"/>
</dbReference>
<dbReference type="RefSeq" id="WP_027825787.1">
    <property type="nucleotide sequence ID" value="NZ_AZFB01000005.1"/>
</dbReference>
<feature type="domain" description="Acyl-ACP thioesterase N-terminal hotdog" evidence="8">
    <location>
        <begin position="2"/>
        <end position="126"/>
    </location>
</feature>
<dbReference type="OrthoDB" id="9801517at2"/>
<evidence type="ECO:0000256" key="3">
    <source>
        <dbReference type="ARBA" id="ARBA00022801"/>
    </source>
</evidence>
<accession>A0A0R1S383</accession>
<evidence type="ECO:0000256" key="7">
    <source>
        <dbReference type="ARBA" id="ARBA00023160"/>
    </source>
</evidence>
<evidence type="ECO:0000313" key="10">
    <source>
        <dbReference type="EMBL" id="KRL63097.1"/>
    </source>
</evidence>
<feature type="domain" description="Acyl-ACP thioesterase-like C-terminal" evidence="9">
    <location>
        <begin position="149"/>
        <end position="238"/>
    </location>
</feature>